<evidence type="ECO:0000256" key="2">
    <source>
        <dbReference type="ARBA" id="ARBA00022679"/>
    </source>
</evidence>
<proteinExistence type="inferred from homology"/>
<dbReference type="InterPro" id="IPR020841">
    <property type="entry name" value="PKS_Beta-ketoAc_synthase_dom"/>
</dbReference>
<evidence type="ECO:0000256" key="1">
    <source>
        <dbReference type="ARBA" id="ARBA00008467"/>
    </source>
</evidence>
<comment type="caution">
    <text evidence="4">The sequence shown here is derived from an EMBL/GenBank/DDBJ whole genome shotgun (WGS) entry which is preliminary data.</text>
</comment>
<dbReference type="GO" id="GO:0006633">
    <property type="term" value="P:fatty acid biosynthetic process"/>
    <property type="evidence" value="ECO:0007669"/>
    <property type="project" value="InterPro"/>
</dbReference>
<dbReference type="SMART" id="SM00825">
    <property type="entry name" value="PKS_KS"/>
    <property type="match status" value="1"/>
</dbReference>
<name>A0A0F9NI29_9ZZZZ</name>
<protein>
    <recommendedName>
        <fullName evidence="3">Ketosynthase family 3 (KS3) domain-containing protein</fullName>
    </recommendedName>
</protein>
<dbReference type="PANTHER" id="PTHR11712:SF320">
    <property type="entry name" value="BETA-KETOACYL SYNTHASE"/>
    <property type="match status" value="1"/>
</dbReference>
<dbReference type="CDD" id="cd00834">
    <property type="entry name" value="KAS_I_II"/>
    <property type="match status" value="1"/>
</dbReference>
<dbReference type="InterPro" id="IPR018201">
    <property type="entry name" value="Ketoacyl_synth_AS"/>
</dbReference>
<comment type="similarity">
    <text evidence="1">Belongs to the thiolase-like superfamily. Beta-ketoacyl-ACP synthases family.</text>
</comment>
<keyword evidence="2" id="KW-0808">Transferase</keyword>
<dbReference type="InterPro" id="IPR000794">
    <property type="entry name" value="Beta-ketoacyl_synthase"/>
</dbReference>
<dbReference type="Pfam" id="PF02801">
    <property type="entry name" value="Ketoacyl-synt_C"/>
    <property type="match status" value="1"/>
</dbReference>
<dbReference type="InterPro" id="IPR016039">
    <property type="entry name" value="Thiolase-like"/>
</dbReference>
<dbReference type="EMBL" id="LAZR01003505">
    <property type="protein sequence ID" value="KKN17604.1"/>
    <property type="molecule type" value="Genomic_DNA"/>
</dbReference>
<gene>
    <name evidence="4" type="ORF">LCGC14_0964170</name>
</gene>
<dbReference type="PROSITE" id="PS00606">
    <property type="entry name" value="KS3_1"/>
    <property type="match status" value="1"/>
</dbReference>
<dbReference type="SUPFAM" id="SSF53901">
    <property type="entry name" value="Thiolase-like"/>
    <property type="match status" value="1"/>
</dbReference>
<dbReference type="InterPro" id="IPR014031">
    <property type="entry name" value="Ketoacyl_synth_C"/>
</dbReference>
<dbReference type="AlphaFoldDB" id="A0A0F9NI29"/>
<dbReference type="GO" id="GO:0005829">
    <property type="term" value="C:cytosol"/>
    <property type="evidence" value="ECO:0007669"/>
    <property type="project" value="TreeGrafter"/>
</dbReference>
<dbReference type="InterPro" id="IPR014030">
    <property type="entry name" value="Ketoacyl_synth_N"/>
</dbReference>
<feature type="domain" description="Ketosynthase family 3 (KS3)" evidence="3">
    <location>
        <begin position="1"/>
        <end position="386"/>
    </location>
</feature>
<dbReference type="PANTHER" id="PTHR11712">
    <property type="entry name" value="POLYKETIDE SYNTHASE-RELATED"/>
    <property type="match status" value="1"/>
</dbReference>
<evidence type="ECO:0000313" key="4">
    <source>
        <dbReference type="EMBL" id="KKN17604.1"/>
    </source>
</evidence>
<accession>A0A0F9NI29</accession>
<dbReference type="GO" id="GO:0004315">
    <property type="term" value="F:3-oxoacyl-[acyl-carrier-protein] synthase activity"/>
    <property type="evidence" value="ECO:0007669"/>
    <property type="project" value="InterPro"/>
</dbReference>
<evidence type="ECO:0000259" key="3">
    <source>
        <dbReference type="PROSITE" id="PS52004"/>
    </source>
</evidence>
<dbReference type="PROSITE" id="PS52004">
    <property type="entry name" value="KS3_2"/>
    <property type="match status" value="1"/>
</dbReference>
<organism evidence="4">
    <name type="scientific">marine sediment metagenome</name>
    <dbReference type="NCBI Taxonomy" id="412755"/>
    <lineage>
        <taxon>unclassified sequences</taxon>
        <taxon>metagenomes</taxon>
        <taxon>ecological metagenomes</taxon>
    </lineage>
</organism>
<dbReference type="Gene3D" id="3.40.47.10">
    <property type="match status" value="1"/>
</dbReference>
<dbReference type="NCBIfam" id="NF006618">
    <property type="entry name" value="PRK09185.1"/>
    <property type="match status" value="1"/>
</dbReference>
<dbReference type="Pfam" id="PF00109">
    <property type="entry name" value="ketoacyl-synt"/>
    <property type="match status" value="1"/>
</dbReference>
<reference evidence="4" key="1">
    <citation type="journal article" date="2015" name="Nature">
        <title>Complex archaea that bridge the gap between prokaryotes and eukaryotes.</title>
        <authorList>
            <person name="Spang A."/>
            <person name="Saw J.H."/>
            <person name="Jorgensen S.L."/>
            <person name="Zaremba-Niedzwiedzka K."/>
            <person name="Martijn J."/>
            <person name="Lind A.E."/>
            <person name="van Eijk R."/>
            <person name="Schleper C."/>
            <person name="Guy L."/>
            <person name="Ettema T.J."/>
        </authorList>
    </citation>
    <scope>NUCLEOTIDE SEQUENCE</scope>
</reference>
<sequence>MTYWLNDLGIVSAMGIGQDATITSLNKYNPATPLLTLNKNLSAEKTPLYVGQVQSIDLSNNKRINTFIDLALEQIKHTLDKLSHIDKSRIAIVMGTSTSGIHDGERARKSYESTKLWPGDFSYSDQELATPAHYIAHKIGALGPCYSISTACTSSAKALISARALLNADLADVVICGGADSLCQLTINGFDSLASLSSGLCQPFSSTRDGINIGEGAALFVMTKNTPITNNGVMLLGSGESSDAHHMSAPDPNGMGAQASMEKALKSAKLSCGDIDYINAHGTATVKNDEMEALAINRVFGNNTPLSSSKHLTGHTLGAAGAIEAGICWLLLKDSGQHMLPYNVIKEGSDLADIKIIKQAFKPALKYCLSNSFAFGGNNASLILGVNVD</sequence>